<evidence type="ECO:0000313" key="4">
    <source>
        <dbReference type="Proteomes" id="UP000315145"/>
    </source>
</evidence>
<reference evidence="2" key="3">
    <citation type="submission" date="2019-09" db="EMBL/GenBank/DDBJ databases">
        <authorList>
            <person name="Zhang D.-C."/>
        </authorList>
    </citation>
    <scope>NUCLEOTIDE SEQUENCE</scope>
    <source>
        <strain evidence="2">RU-4-M-4</strain>
    </source>
</reference>
<proteinExistence type="predicted"/>
<evidence type="ECO:0000256" key="1">
    <source>
        <dbReference type="SAM" id="Phobius"/>
    </source>
</evidence>
<feature type="transmembrane region" description="Helical" evidence="1">
    <location>
        <begin position="65"/>
        <end position="87"/>
    </location>
</feature>
<dbReference type="RefSeq" id="WP_144114747.1">
    <property type="nucleotide sequence ID" value="NZ_JACHGE010000001.1"/>
</dbReference>
<evidence type="ECO:0000313" key="2">
    <source>
        <dbReference type="EMBL" id="KAA5827396.1"/>
    </source>
</evidence>
<sequence length="123" mass="13600">MIKRIVIVAALFLLLFGVSYGIHSAIISSNLSYSLLNVYLFFAISAVLVYATVEGVFSKLPNQAGYAYLMMMCLKIGAFVLIFQKSIFSEVVLSRVERVNLVVPLFLFLIAEAVVVGKLLNDK</sequence>
<keyword evidence="1" id="KW-0812">Transmembrane</keyword>
<evidence type="ECO:0000313" key="5">
    <source>
        <dbReference type="Proteomes" id="UP000322315"/>
    </source>
</evidence>
<name>A0A5M7BCG1_9FLAO</name>
<accession>A0A5M7BCG1</accession>
<dbReference type="InterPro" id="IPR046166">
    <property type="entry name" value="DUF6168"/>
</dbReference>
<dbReference type="OrthoDB" id="981687at2"/>
<comment type="caution">
    <text evidence="2">The sequence shown here is derived from an EMBL/GenBank/DDBJ whole genome shotgun (WGS) entry which is preliminary data.</text>
</comment>
<feature type="transmembrane region" description="Helical" evidence="1">
    <location>
        <begin position="99"/>
        <end position="120"/>
    </location>
</feature>
<dbReference type="Proteomes" id="UP000322315">
    <property type="component" value="Unassembled WGS sequence"/>
</dbReference>
<keyword evidence="1" id="KW-0472">Membrane</keyword>
<protein>
    <submittedName>
        <fullName evidence="2">Uncharacterized protein</fullName>
    </submittedName>
</protein>
<reference evidence="3 4" key="2">
    <citation type="submission" date="2019-07" db="EMBL/GenBank/DDBJ databases">
        <title>Algibacter marinivivus sp. nov., isolated from the surface of a marine red alga.</title>
        <authorList>
            <person name="Zhong X."/>
            <person name="Xu W."/>
            <person name="Zhang Y."/>
            <person name="Zhang Q."/>
            <person name="Du Z."/>
        </authorList>
    </citation>
    <scope>NUCLEOTIDE SEQUENCE [LARGE SCALE GENOMIC DNA]</scope>
    <source>
        <strain evidence="3 4">RU-4-M-4</strain>
    </source>
</reference>
<feature type="transmembrane region" description="Helical" evidence="1">
    <location>
        <begin position="34"/>
        <end position="53"/>
    </location>
</feature>
<organism evidence="2 5">
    <name type="scientific">Algibacter amylolyticus</name>
    <dbReference type="NCBI Taxonomy" id="1608400"/>
    <lineage>
        <taxon>Bacteria</taxon>
        <taxon>Pseudomonadati</taxon>
        <taxon>Bacteroidota</taxon>
        <taxon>Flavobacteriia</taxon>
        <taxon>Flavobacteriales</taxon>
        <taxon>Flavobacteriaceae</taxon>
        <taxon>Algibacter</taxon>
    </lineage>
</organism>
<dbReference type="AlphaFoldDB" id="A0A5M7BCG1"/>
<evidence type="ECO:0000313" key="3">
    <source>
        <dbReference type="EMBL" id="TSJ81641.1"/>
    </source>
</evidence>
<dbReference type="EMBL" id="VWRS01000001">
    <property type="protein sequence ID" value="KAA5827396.1"/>
    <property type="molecule type" value="Genomic_DNA"/>
</dbReference>
<keyword evidence="1" id="KW-1133">Transmembrane helix</keyword>
<keyword evidence="4" id="KW-1185">Reference proteome</keyword>
<reference evidence="2 5" key="1">
    <citation type="journal article" date="2015" name="Int. J. Syst. Evol. Microbiol.">
        <title>Algibacter amylolyticus sp. nov., isolated from intertidal sediment.</title>
        <authorList>
            <person name="Zhang D.C."/>
            <person name="Wu J."/>
            <person name="Neuner K."/>
            <person name="Yao J."/>
            <person name="Margesin R."/>
        </authorList>
    </citation>
    <scope>NUCLEOTIDE SEQUENCE [LARGE SCALE GENOMIC DNA]</scope>
    <source>
        <strain evidence="2 5">RU-4-M-4</strain>
    </source>
</reference>
<gene>
    <name evidence="2" type="ORF">F2B50_00695</name>
    <name evidence="3" type="ORF">FPF71_00695</name>
</gene>
<dbReference type="Pfam" id="PF19665">
    <property type="entry name" value="DUF6168"/>
    <property type="match status" value="1"/>
</dbReference>
<dbReference type="EMBL" id="VMBF01000001">
    <property type="protein sequence ID" value="TSJ81641.1"/>
    <property type="molecule type" value="Genomic_DNA"/>
</dbReference>
<dbReference type="Proteomes" id="UP000315145">
    <property type="component" value="Unassembled WGS sequence"/>
</dbReference>